<reference evidence="10" key="1">
    <citation type="submission" date="2025-08" db="UniProtKB">
        <authorList>
            <consortium name="RefSeq"/>
        </authorList>
    </citation>
    <scope>IDENTIFICATION</scope>
    <source>
        <tissue evidence="10">Kidney</tissue>
    </source>
</reference>
<dbReference type="AlphaFoldDB" id="A0A1S3EUV4"/>
<gene>
    <name evidence="10" type="primary">LOC105983012</name>
</gene>
<evidence type="ECO:0000256" key="6">
    <source>
        <dbReference type="PROSITE-ProRule" id="PRU00076"/>
    </source>
</evidence>
<dbReference type="Proteomes" id="UP000081671">
    <property type="component" value="Unplaced"/>
</dbReference>
<dbReference type="KEGG" id="dord:105983012"/>
<name>A0A1S3EUV4_DIPOR</name>
<dbReference type="Pfam" id="PF12661">
    <property type="entry name" value="hEGF"/>
    <property type="match status" value="1"/>
</dbReference>
<evidence type="ECO:0000256" key="1">
    <source>
        <dbReference type="ARBA" id="ARBA00022536"/>
    </source>
</evidence>
<dbReference type="GO" id="GO:0005509">
    <property type="term" value="F:calcium ion binding"/>
    <property type="evidence" value="ECO:0007669"/>
    <property type="project" value="InterPro"/>
</dbReference>
<organism evidence="9 10">
    <name type="scientific">Dipodomys ordii</name>
    <name type="common">Ord's kangaroo rat</name>
    <dbReference type="NCBI Taxonomy" id="10020"/>
    <lineage>
        <taxon>Eukaryota</taxon>
        <taxon>Metazoa</taxon>
        <taxon>Chordata</taxon>
        <taxon>Craniata</taxon>
        <taxon>Vertebrata</taxon>
        <taxon>Euteleostomi</taxon>
        <taxon>Mammalia</taxon>
        <taxon>Eutheria</taxon>
        <taxon>Euarchontoglires</taxon>
        <taxon>Glires</taxon>
        <taxon>Rodentia</taxon>
        <taxon>Castorimorpha</taxon>
        <taxon>Heteromyidae</taxon>
        <taxon>Dipodomyinae</taxon>
        <taxon>Dipodomys</taxon>
    </lineage>
</organism>
<dbReference type="SMART" id="SM00181">
    <property type="entry name" value="EGF"/>
    <property type="match status" value="6"/>
</dbReference>
<feature type="domain" description="EGF-like" evidence="8">
    <location>
        <begin position="292"/>
        <end position="328"/>
    </location>
</feature>
<feature type="disulfide bond" evidence="6">
    <location>
        <begin position="318"/>
        <end position="327"/>
    </location>
</feature>
<dbReference type="InterPro" id="IPR013032">
    <property type="entry name" value="EGF-like_CS"/>
</dbReference>
<keyword evidence="3" id="KW-0677">Repeat</keyword>
<dbReference type="PROSITE" id="PS01187">
    <property type="entry name" value="EGF_CA"/>
    <property type="match status" value="2"/>
</dbReference>
<feature type="disulfide bond" evidence="6">
    <location>
        <begin position="218"/>
        <end position="227"/>
    </location>
</feature>
<dbReference type="SMART" id="SM00179">
    <property type="entry name" value="EGF_CA"/>
    <property type="match status" value="6"/>
</dbReference>
<dbReference type="PANTHER" id="PTHR12916">
    <property type="entry name" value="CYTOCHROME C OXIDASE POLYPEPTIDE VIC-2"/>
    <property type="match status" value="1"/>
</dbReference>
<dbReference type="PANTHER" id="PTHR12916:SF4">
    <property type="entry name" value="UNINFLATABLE, ISOFORM C"/>
    <property type="match status" value="1"/>
</dbReference>
<feature type="domain" description="EGF-like" evidence="8">
    <location>
        <begin position="252"/>
        <end position="290"/>
    </location>
</feature>
<dbReference type="InterPro" id="IPR013111">
    <property type="entry name" value="EGF_extracell"/>
</dbReference>
<dbReference type="FunFam" id="2.10.25.10:FF:000310">
    <property type="entry name" value="Delta-like protein"/>
    <property type="match status" value="1"/>
</dbReference>
<feature type="disulfide bond" evidence="6">
    <location>
        <begin position="124"/>
        <end position="133"/>
    </location>
</feature>
<dbReference type="InterPro" id="IPR001881">
    <property type="entry name" value="EGF-like_Ca-bd_dom"/>
</dbReference>
<keyword evidence="1 6" id="KW-0245">EGF-like domain</keyword>
<dbReference type="SUPFAM" id="SSF57196">
    <property type="entry name" value="EGF/Laminin"/>
    <property type="match status" value="5"/>
</dbReference>
<dbReference type="Pfam" id="PF00008">
    <property type="entry name" value="EGF"/>
    <property type="match status" value="4"/>
</dbReference>
<dbReference type="CDD" id="cd00054">
    <property type="entry name" value="EGF_CA"/>
    <property type="match status" value="6"/>
</dbReference>
<dbReference type="GeneID" id="105983012"/>
<feature type="region of interest" description="Disordered" evidence="7">
    <location>
        <begin position="406"/>
        <end position="425"/>
    </location>
</feature>
<keyword evidence="5" id="KW-0325">Glycoprotein</keyword>
<dbReference type="FunFam" id="2.10.25.10:FF:000007">
    <property type="entry name" value="Delta-like protein"/>
    <property type="match status" value="1"/>
</dbReference>
<dbReference type="Gene3D" id="2.10.25.10">
    <property type="entry name" value="Laminin"/>
    <property type="match status" value="6"/>
</dbReference>
<dbReference type="InterPro" id="IPR000742">
    <property type="entry name" value="EGF"/>
</dbReference>
<keyword evidence="9" id="KW-1185">Reference proteome</keyword>
<dbReference type="PROSITE" id="PS50026">
    <property type="entry name" value="EGF_3"/>
    <property type="match status" value="6"/>
</dbReference>
<feature type="domain" description="EGF-like" evidence="8">
    <location>
        <begin position="136"/>
        <end position="172"/>
    </location>
</feature>
<comment type="caution">
    <text evidence="6">Lacks conserved residue(s) required for the propagation of feature annotation.</text>
</comment>
<dbReference type="OrthoDB" id="283575at2759"/>
<dbReference type="RefSeq" id="XP_012868198.1">
    <property type="nucleotide sequence ID" value="XM_013012744.1"/>
</dbReference>
<proteinExistence type="predicted"/>
<evidence type="ECO:0000259" key="8">
    <source>
        <dbReference type="PROSITE" id="PS50026"/>
    </source>
</evidence>
<evidence type="ECO:0000256" key="2">
    <source>
        <dbReference type="ARBA" id="ARBA00022729"/>
    </source>
</evidence>
<evidence type="ECO:0000256" key="3">
    <source>
        <dbReference type="ARBA" id="ARBA00022737"/>
    </source>
</evidence>
<feature type="domain" description="EGF-like" evidence="8">
    <location>
        <begin position="192"/>
        <end position="228"/>
    </location>
</feature>
<evidence type="ECO:0000256" key="7">
    <source>
        <dbReference type="SAM" id="MobiDB-lite"/>
    </source>
</evidence>
<dbReference type="FunFam" id="2.10.25.10:FF:000473">
    <property type="entry name" value="Delta-like protein"/>
    <property type="match status" value="1"/>
</dbReference>
<dbReference type="PROSITE" id="PS01186">
    <property type="entry name" value="EGF_2"/>
    <property type="match status" value="3"/>
</dbReference>
<feature type="disulfide bond" evidence="6">
    <location>
        <begin position="162"/>
        <end position="171"/>
    </location>
</feature>
<evidence type="ECO:0000256" key="5">
    <source>
        <dbReference type="ARBA" id="ARBA00023180"/>
    </source>
</evidence>
<dbReference type="InParanoid" id="A0A1S3EUV4"/>
<dbReference type="Pfam" id="PF07974">
    <property type="entry name" value="EGF_2"/>
    <property type="match status" value="1"/>
</dbReference>
<protein>
    <submittedName>
        <fullName evidence="10">Protein jagged-2-like</fullName>
    </submittedName>
</protein>
<evidence type="ECO:0000313" key="10">
    <source>
        <dbReference type="RefSeq" id="XP_012868198.1"/>
    </source>
</evidence>
<feature type="disulfide bond" evidence="6">
    <location>
        <begin position="280"/>
        <end position="289"/>
    </location>
</feature>
<dbReference type="PROSITE" id="PS00022">
    <property type="entry name" value="EGF_1"/>
    <property type="match status" value="5"/>
</dbReference>
<keyword evidence="4 6" id="KW-1015">Disulfide bond</keyword>
<dbReference type="FunFam" id="2.10.25.10:FF:000824">
    <property type="entry name" value="Delta-like protein"/>
    <property type="match status" value="1"/>
</dbReference>
<accession>A0A1S3EUV4</accession>
<dbReference type="InterPro" id="IPR000152">
    <property type="entry name" value="EGF-type_Asp/Asn_hydroxyl_site"/>
</dbReference>
<dbReference type="InterPro" id="IPR018097">
    <property type="entry name" value="EGF_Ca-bd_CS"/>
</dbReference>
<evidence type="ECO:0000313" key="9">
    <source>
        <dbReference type="Proteomes" id="UP000081671"/>
    </source>
</evidence>
<dbReference type="PROSITE" id="PS00010">
    <property type="entry name" value="ASX_HYDROXYL"/>
    <property type="match status" value="3"/>
</dbReference>
<dbReference type="FunFam" id="2.10.25.10:FF:000472">
    <property type="entry name" value="Uncharacterized protein, isoform A"/>
    <property type="match status" value="1"/>
</dbReference>
<feature type="domain" description="EGF-like" evidence="8">
    <location>
        <begin position="330"/>
        <end position="375"/>
    </location>
</feature>
<keyword evidence="2" id="KW-0732">Signal</keyword>
<sequence length="446" mass="47387">MACGSQWDLWPISVACGDLWISVGPVADKRGLWWPVWPVDLSGACGSQWDLWPISVACGGRCGLWISVGPVADKCGLWWPVLPVDLSGTCGRQAWPRLPRAPGCGPAAGRLLVKDLVNGYQCVCPPGFGGRHCELEQGGCASSPCRGGGVCEDLQEGFRCRCPRGLSGPLCEYCRLHLGRPWGHVCLLSQVNVDFCEPSPCLNGAHCYSLDGDYYCACPEDFGGKNCSWPREPCPGGACRVVDGCGVEVGPGVSGVAPTGVCGPHGHCVSQPGGNFSCVCDSGFTGTYCHENIDDCLGQPCHNGGTCIDEVDSFRCFCPSGWEGELCDTNPNDCLPDPCHSRGRCYDLVNDFYCACHDGWKGRPVVSGGLRRTCQVLPNPVPGLQWQIREPEEALLTGQASVALSSSSVSHGRPGVKSAPKFSTLGPQLTGTHTASLAKNIKSFEF</sequence>
<evidence type="ECO:0000256" key="4">
    <source>
        <dbReference type="ARBA" id="ARBA00023157"/>
    </source>
</evidence>
<feature type="domain" description="EGF-like" evidence="8">
    <location>
        <begin position="96"/>
        <end position="134"/>
    </location>
</feature>